<dbReference type="SUPFAM" id="SSF51215">
    <property type="entry name" value="Regulatory protein AraC"/>
    <property type="match status" value="1"/>
</dbReference>
<name>F5YG45_LEAAZ</name>
<dbReference type="GO" id="GO:0043565">
    <property type="term" value="F:sequence-specific DNA binding"/>
    <property type="evidence" value="ECO:0007669"/>
    <property type="project" value="InterPro"/>
</dbReference>
<dbReference type="PROSITE" id="PS01124">
    <property type="entry name" value="HTH_ARAC_FAMILY_2"/>
    <property type="match status" value="1"/>
</dbReference>
<dbReference type="InParanoid" id="F5YG45"/>
<gene>
    <name evidence="5" type="ordered locus">TREAZ_0034</name>
</gene>
<keyword evidence="1" id="KW-0805">Transcription regulation</keyword>
<keyword evidence="2" id="KW-0238">DNA-binding</keyword>
<dbReference type="InterPro" id="IPR003313">
    <property type="entry name" value="AraC-bd"/>
</dbReference>
<dbReference type="HOGENOM" id="CLU_000445_88_6_12"/>
<dbReference type="Pfam" id="PF02311">
    <property type="entry name" value="AraC_binding"/>
    <property type="match status" value="1"/>
</dbReference>
<keyword evidence="3" id="KW-0804">Transcription</keyword>
<reference evidence="6" key="1">
    <citation type="submission" date="2009-12" db="EMBL/GenBank/DDBJ databases">
        <title>Complete sequence of Treponema azotonutricium strain ZAS-9.</title>
        <authorList>
            <person name="Tetu S.G."/>
            <person name="Matson E."/>
            <person name="Ren Q."/>
            <person name="Seshadri R."/>
            <person name="Elbourne L."/>
            <person name="Hassan K.A."/>
            <person name="Durkin A."/>
            <person name="Radune D."/>
            <person name="Mohamoud Y."/>
            <person name="Shay R."/>
            <person name="Jin S."/>
            <person name="Zhang X."/>
            <person name="Lucey K."/>
            <person name="Ballor N.R."/>
            <person name="Ottesen E."/>
            <person name="Rosenthal R."/>
            <person name="Allen A."/>
            <person name="Leadbetter J.R."/>
            <person name="Paulsen I.T."/>
        </authorList>
    </citation>
    <scope>NUCLEOTIDE SEQUENCE [LARGE SCALE GENOMIC DNA]</scope>
    <source>
        <strain evidence="6">ATCC BAA-888 / DSM 13862 / ZAS-9</strain>
    </source>
</reference>
<evidence type="ECO:0000256" key="2">
    <source>
        <dbReference type="ARBA" id="ARBA00023125"/>
    </source>
</evidence>
<dbReference type="Gene3D" id="1.10.10.60">
    <property type="entry name" value="Homeodomain-like"/>
    <property type="match status" value="2"/>
</dbReference>
<dbReference type="InterPro" id="IPR018062">
    <property type="entry name" value="HTH_AraC-typ_CS"/>
</dbReference>
<dbReference type="eggNOG" id="COG2207">
    <property type="taxonomic scope" value="Bacteria"/>
</dbReference>
<dbReference type="SUPFAM" id="SSF46689">
    <property type="entry name" value="Homeodomain-like"/>
    <property type="match status" value="2"/>
</dbReference>
<dbReference type="STRING" id="545695.TREAZ_0034"/>
<evidence type="ECO:0000256" key="1">
    <source>
        <dbReference type="ARBA" id="ARBA00023015"/>
    </source>
</evidence>
<dbReference type="Pfam" id="PF12833">
    <property type="entry name" value="HTH_18"/>
    <property type="match status" value="1"/>
</dbReference>
<dbReference type="PROSITE" id="PS00041">
    <property type="entry name" value="HTH_ARAC_FAMILY_1"/>
    <property type="match status" value="1"/>
</dbReference>
<evidence type="ECO:0000256" key="3">
    <source>
        <dbReference type="ARBA" id="ARBA00023163"/>
    </source>
</evidence>
<dbReference type="InterPro" id="IPR018060">
    <property type="entry name" value="HTH_AraC"/>
</dbReference>
<proteinExistence type="predicted"/>
<feature type="domain" description="HTH araC/xylS-type" evidence="4">
    <location>
        <begin position="214"/>
        <end position="312"/>
    </location>
</feature>
<dbReference type="CDD" id="cd06986">
    <property type="entry name" value="cupin_MmsR-like_N"/>
    <property type="match status" value="1"/>
</dbReference>
<dbReference type="KEGG" id="taz:TREAZ_0034"/>
<dbReference type="InterPro" id="IPR009057">
    <property type="entry name" value="Homeodomain-like_sf"/>
</dbReference>
<evidence type="ECO:0000313" key="6">
    <source>
        <dbReference type="Proteomes" id="UP000009222"/>
    </source>
</evidence>
<reference evidence="5 6" key="2">
    <citation type="journal article" date="2011" name="ISME J.">
        <title>RNA-seq reveals cooperative metabolic interactions between two termite-gut spirochete species in co-culture.</title>
        <authorList>
            <person name="Rosenthal A.Z."/>
            <person name="Matson E.G."/>
            <person name="Eldar A."/>
            <person name="Leadbetter J.R."/>
        </authorList>
    </citation>
    <scope>NUCLEOTIDE SEQUENCE [LARGE SCALE GENOMIC DNA]</scope>
    <source>
        <strain evidence="6">ATCC BAA-888 / DSM 13862 / ZAS-9</strain>
    </source>
</reference>
<evidence type="ECO:0000313" key="5">
    <source>
        <dbReference type="EMBL" id="AEF81788.1"/>
    </source>
</evidence>
<dbReference type="EMBL" id="CP001841">
    <property type="protein sequence ID" value="AEF81788.1"/>
    <property type="molecule type" value="Genomic_DNA"/>
</dbReference>
<keyword evidence="6" id="KW-1185">Reference proteome</keyword>
<dbReference type="Gene3D" id="2.60.120.280">
    <property type="entry name" value="Regulatory protein AraC"/>
    <property type="match status" value="1"/>
</dbReference>
<dbReference type="AlphaFoldDB" id="F5YG45"/>
<dbReference type="PANTHER" id="PTHR43280:SF30">
    <property type="entry name" value="MMSAB OPERON REGULATORY PROTEIN"/>
    <property type="match status" value="1"/>
</dbReference>
<evidence type="ECO:0000259" key="4">
    <source>
        <dbReference type="PROSITE" id="PS01124"/>
    </source>
</evidence>
<organism evidence="5 6">
    <name type="scientific">Leadbettera azotonutricia (strain ATCC BAA-888 / DSM 13862 / ZAS-9)</name>
    <name type="common">Treponema azotonutricium</name>
    <dbReference type="NCBI Taxonomy" id="545695"/>
    <lineage>
        <taxon>Bacteria</taxon>
        <taxon>Pseudomonadati</taxon>
        <taxon>Spirochaetota</taxon>
        <taxon>Spirochaetia</taxon>
        <taxon>Spirochaetales</taxon>
        <taxon>Breznakiellaceae</taxon>
        <taxon>Leadbettera</taxon>
    </lineage>
</organism>
<dbReference type="InterPro" id="IPR037923">
    <property type="entry name" value="HTH-like"/>
</dbReference>
<sequence>MFISIEKMSKTSYSLGMKGQGSENKLSFLHYIPSSSEDAKLGMFCVSAGSVETRPNTPYPPNRGNHPAIYRSVAEGRSLPDFNFVYITKGEGTFEAEGKTYHILPGSMILLLPGLKHKYKPAPETGWHEYWVGFNGDFFKRFLDQGLLSKDHFFINLGLKDYIISLYNRILDEVKAQQPLFQIKACACILDIISEILTYERRRDQPNYYQKIVEKAKSLMIANVYGSINLTAIADQIGISTSWLNEVFKTYTSMTPYQYYIHIKIQKAQSLLEQEGVTIQSAALDLGFEDPYHFSHLFKNKTGMSPSAWRKNALRENNIN</sequence>
<dbReference type="Proteomes" id="UP000009222">
    <property type="component" value="Chromosome"/>
</dbReference>
<dbReference type="GO" id="GO:0003700">
    <property type="term" value="F:DNA-binding transcription factor activity"/>
    <property type="evidence" value="ECO:0007669"/>
    <property type="project" value="InterPro"/>
</dbReference>
<accession>F5YG45</accession>
<dbReference type="FunCoup" id="F5YG45">
    <property type="interactions" value="39"/>
</dbReference>
<protein>
    <submittedName>
        <fullName evidence="5">Transcriptional regulator</fullName>
    </submittedName>
</protein>
<dbReference type="SMART" id="SM00342">
    <property type="entry name" value="HTH_ARAC"/>
    <property type="match status" value="1"/>
</dbReference>
<dbReference type="PANTHER" id="PTHR43280">
    <property type="entry name" value="ARAC-FAMILY TRANSCRIPTIONAL REGULATOR"/>
    <property type="match status" value="1"/>
</dbReference>